<keyword evidence="10 13" id="KW-0539">Nucleus</keyword>
<evidence type="ECO:0000256" key="10">
    <source>
        <dbReference type="ARBA" id="ARBA00023242"/>
    </source>
</evidence>
<evidence type="ECO:0000256" key="13">
    <source>
        <dbReference type="RuleBase" id="RU369073"/>
    </source>
</evidence>
<evidence type="ECO:0000256" key="5">
    <source>
        <dbReference type="ARBA" id="ARBA00022833"/>
    </source>
</evidence>
<evidence type="ECO:0000256" key="2">
    <source>
        <dbReference type="ARBA" id="ARBA00006177"/>
    </source>
</evidence>
<keyword evidence="16" id="KW-1185">Reference proteome</keyword>
<evidence type="ECO:0000256" key="11">
    <source>
        <dbReference type="ARBA" id="ARBA00023306"/>
    </source>
</evidence>
<dbReference type="GO" id="GO:0003700">
    <property type="term" value="F:DNA-binding transcription factor activity"/>
    <property type="evidence" value="ECO:0007669"/>
    <property type="project" value="UniProtKB-UniRule"/>
</dbReference>
<dbReference type="PANTHER" id="PTHR46600">
    <property type="entry name" value="THAP DOMAIN-CONTAINING"/>
    <property type="match status" value="1"/>
</dbReference>
<evidence type="ECO:0000313" key="16">
    <source>
        <dbReference type="Proteomes" id="UP000694523"/>
    </source>
</evidence>
<keyword evidence="7 13" id="KW-0175">Coiled coil</keyword>
<keyword evidence="6 13" id="KW-0805">Transcription regulation</keyword>
<comment type="subcellular location">
    <subcellularLocation>
        <location evidence="1 13">Nucleus</location>
        <location evidence="1 13">Nucleoplasm</location>
    </subcellularLocation>
</comment>
<dbReference type="SUPFAM" id="SSF57716">
    <property type="entry name" value="Glucocorticoid receptor-like (DNA-binding domain)"/>
    <property type="match status" value="1"/>
</dbReference>
<keyword evidence="9 13" id="KW-0804">Transcription</keyword>
<comment type="function">
    <text evidence="13">DNA-binding transcription regulator that regulates endothelial cell proliferation and G1/S cell-cycle progression. Specifically binds the 5'-[AT]NTNN[GT]GGCA[AGT]-3' core DNA sequence and acts by modulating expression of pRB-E2F cell-cycle target genes.</text>
</comment>
<keyword evidence="4 12" id="KW-0863">Zinc-finger</keyword>
<dbReference type="SMART" id="SM00980">
    <property type="entry name" value="THAP"/>
    <property type="match status" value="1"/>
</dbReference>
<comment type="similarity">
    <text evidence="2 13">Belongs to the THAP1 family.</text>
</comment>
<dbReference type="PANTHER" id="PTHR46600:SF1">
    <property type="entry name" value="THAP DOMAIN-CONTAINING PROTEIN 1"/>
    <property type="match status" value="1"/>
</dbReference>
<accession>A0A8C6WQ62</accession>
<dbReference type="Pfam" id="PF05485">
    <property type="entry name" value="THAP"/>
    <property type="match status" value="1"/>
</dbReference>
<dbReference type="InterPro" id="IPR026516">
    <property type="entry name" value="THAP1/10"/>
</dbReference>
<dbReference type="GO" id="GO:0001935">
    <property type="term" value="P:endothelial cell proliferation"/>
    <property type="evidence" value="ECO:0007669"/>
    <property type="project" value="UniProtKB-UniRule"/>
</dbReference>
<dbReference type="PROSITE" id="PS50950">
    <property type="entry name" value="ZF_THAP"/>
    <property type="match status" value="1"/>
</dbReference>
<evidence type="ECO:0000256" key="4">
    <source>
        <dbReference type="ARBA" id="ARBA00022771"/>
    </source>
</evidence>
<keyword evidence="11 13" id="KW-0131">Cell cycle</keyword>
<evidence type="ECO:0000256" key="6">
    <source>
        <dbReference type="ARBA" id="ARBA00023015"/>
    </source>
</evidence>
<evidence type="ECO:0000256" key="9">
    <source>
        <dbReference type="ARBA" id="ARBA00023163"/>
    </source>
</evidence>
<name>A0A8C6WQ62_9GOBI</name>
<dbReference type="InterPro" id="IPR006612">
    <property type="entry name" value="THAP_Znf"/>
</dbReference>
<reference evidence="15" key="1">
    <citation type="submission" date="2025-08" db="UniProtKB">
        <authorList>
            <consortium name="Ensembl"/>
        </authorList>
    </citation>
    <scope>IDENTIFICATION</scope>
</reference>
<reference evidence="15" key="2">
    <citation type="submission" date="2025-09" db="UniProtKB">
        <authorList>
            <consortium name="Ensembl"/>
        </authorList>
    </citation>
    <scope>IDENTIFICATION</scope>
</reference>
<dbReference type="AlphaFoldDB" id="A0A8C6WQ62"/>
<dbReference type="GO" id="GO:0008270">
    <property type="term" value="F:zinc ion binding"/>
    <property type="evidence" value="ECO:0007669"/>
    <property type="project" value="UniProtKB-KW"/>
</dbReference>
<evidence type="ECO:0000259" key="14">
    <source>
        <dbReference type="PROSITE" id="PS50950"/>
    </source>
</evidence>
<evidence type="ECO:0000256" key="12">
    <source>
        <dbReference type="PROSITE-ProRule" id="PRU00309"/>
    </source>
</evidence>
<evidence type="ECO:0000256" key="1">
    <source>
        <dbReference type="ARBA" id="ARBA00004642"/>
    </source>
</evidence>
<evidence type="ECO:0000256" key="3">
    <source>
        <dbReference type="ARBA" id="ARBA00022723"/>
    </source>
</evidence>
<dbReference type="Proteomes" id="UP000694523">
    <property type="component" value="Unplaced"/>
</dbReference>
<keyword evidence="5" id="KW-0862">Zinc</keyword>
<keyword evidence="3" id="KW-0479">Metal-binding</keyword>
<protein>
    <recommendedName>
        <fullName evidence="13">THAP domain-containing protein 1</fullName>
    </recommendedName>
</protein>
<dbReference type="GO" id="GO:0005654">
    <property type="term" value="C:nucleoplasm"/>
    <property type="evidence" value="ECO:0007669"/>
    <property type="project" value="UniProtKB-SubCell"/>
</dbReference>
<evidence type="ECO:0000256" key="7">
    <source>
        <dbReference type="ARBA" id="ARBA00023054"/>
    </source>
</evidence>
<organism evidence="15 16">
    <name type="scientific">Neogobius melanostomus</name>
    <name type="common">round goby</name>
    <dbReference type="NCBI Taxonomy" id="47308"/>
    <lineage>
        <taxon>Eukaryota</taxon>
        <taxon>Metazoa</taxon>
        <taxon>Chordata</taxon>
        <taxon>Craniata</taxon>
        <taxon>Vertebrata</taxon>
        <taxon>Euteleostomi</taxon>
        <taxon>Actinopterygii</taxon>
        <taxon>Neopterygii</taxon>
        <taxon>Teleostei</taxon>
        <taxon>Neoteleostei</taxon>
        <taxon>Acanthomorphata</taxon>
        <taxon>Gobiaria</taxon>
        <taxon>Gobiiformes</taxon>
        <taxon>Gobioidei</taxon>
        <taxon>Gobiidae</taxon>
        <taxon>Benthophilinae</taxon>
        <taxon>Neogobiini</taxon>
        <taxon>Neogobius</taxon>
    </lineage>
</organism>
<evidence type="ECO:0000256" key="8">
    <source>
        <dbReference type="ARBA" id="ARBA00023125"/>
    </source>
</evidence>
<evidence type="ECO:0000313" key="15">
    <source>
        <dbReference type="Ensembl" id="ENSNMLP00000023786.1"/>
    </source>
</evidence>
<dbReference type="SMART" id="SM00692">
    <property type="entry name" value="DM3"/>
    <property type="match status" value="1"/>
</dbReference>
<keyword evidence="8 12" id="KW-0238">DNA-binding</keyword>
<proteinExistence type="inferred from homology"/>
<dbReference type="Ensembl" id="ENSNMLT00000026620.1">
    <property type="protein sequence ID" value="ENSNMLP00000023786.1"/>
    <property type="gene ID" value="ENSNMLG00000015308.1"/>
</dbReference>
<sequence length="84" mass="9724">YVKCKRQHLYLQKLGLTFHKFPMDRPSLLKRWLKATGRPHFYPAQWSSVCSVHFTDDCFDRSGGRVELRPDAVPTMSDSPSANL</sequence>
<dbReference type="GO" id="GO:0043565">
    <property type="term" value="F:sequence-specific DNA binding"/>
    <property type="evidence" value="ECO:0007669"/>
    <property type="project" value="UniProtKB-UniRule"/>
</dbReference>
<feature type="domain" description="THAP-type" evidence="14">
    <location>
        <begin position="1"/>
        <end position="77"/>
    </location>
</feature>